<gene>
    <name evidence="14" type="ORF">HOLleu_08360</name>
</gene>
<dbReference type="Gene3D" id="3.30.160.60">
    <property type="entry name" value="Classic Zinc Finger"/>
    <property type="match status" value="1"/>
</dbReference>
<dbReference type="EMBL" id="JAIZAY010000003">
    <property type="protein sequence ID" value="KAJ8045364.1"/>
    <property type="molecule type" value="Genomic_DNA"/>
</dbReference>
<reference evidence="14" key="1">
    <citation type="submission" date="2021-10" db="EMBL/GenBank/DDBJ databases">
        <title>Tropical sea cucumber genome reveals ecological adaptation and Cuvierian tubules defense mechanism.</title>
        <authorList>
            <person name="Chen T."/>
        </authorList>
    </citation>
    <scope>NUCLEOTIDE SEQUENCE</scope>
    <source>
        <strain evidence="14">Nanhai2018</strain>
        <tissue evidence="14">Muscle</tissue>
    </source>
</reference>
<evidence type="ECO:0000256" key="3">
    <source>
        <dbReference type="ARBA" id="ARBA00022723"/>
    </source>
</evidence>
<dbReference type="InterPro" id="IPR011011">
    <property type="entry name" value="Znf_FYVE_PHD"/>
</dbReference>
<keyword evidence="8" id="KW-0804">Transcription</keyword>
<evidence type="ECO:0000256" key="4">
    <source>
        <dbReference type="ARBA" id="ARBA00022737"/>
    </source>
</evidence>
<feature type="domain" description="PHD-type" evidence="12">
    <location>
        <begin position="289"/>
        <end position="349"/>
    </location>
</feature>
<dbReference type="InterPro" id="IPR025750">
    <property type="entry name" value="DPF1-3_N"/>
</dbReference>
<dbReference type="GO" id="GO:0071565">
    <property type="term" value="C:nBAF complex"/>
    <property type="evidence" value="ECO:0007669"/>
    <property type="project" value="TreeGrafter"/>
</dbReference>
<evidence type="ECO:0000256" key="9">
    <source>
        <dbReference type="ARBA" id="ARBA00023242"/>
    </source>
</evidence>
<dbReference type="PROSITE" id="PS50157">
    <property type="entry name" value="ZINC_FINGER_C2H2_2"/>
    <property type="match status" value="1"/>
</dbReference>
<dbReference type="InterPro" id="IPR013087">
    <property type="entry name" value="Znf_C2H2_type"/>
</dbReference>
<evidence type="ECO:0000256" key="1">
    <source>
        <dbReference type="ARBA" id="ARBA00004123"/>
    </source>
</evidence>
<comment type="caution">
    <text evidence="14">The sequence shown here is derived from an EMBL/GenBank/DDBJ whole genome shotgun (WGS) entry which is preliminary data.</text>
</comment>
<dbReference type="CDD" id="cd15530">
    <property type="entry name" value="PHD2_d4"/>
    <property type="match status" value="1"/>
</dbReference>
<dbReference type="SMART" id="SM00249">
    <property type="entry name" value="PHD"/>
    <property type="match status" value="2"/>
</dbReference>
<keyword evidence="15" id="KW-1185">Reference proteome</keyword>
<evidence type="ECO:0000313" key="14">
    <source>
        <dbReference type="EMBL" id="KAJ8045364.1"/>
    </source>
</evidence>
<evidence type="ECO:0000313" key="15">
    <source>
        <dbReference type="Proteomes" id="UP001152320"/>
    </source>
</evidence>
<keyword evidence="3" id="KW-0479">Metal-binding</keyword>
<dbReference type="Pfam" id="PF00628">
    <property type="entry name" value="PHD"/>
    <property type="match status" value="2"/>
</dbReference>
<evidence type="ECO:0000256" key="8">
    <source>
        <dbReference type="ARBA" id="ARBA00023163"/>
    </source>
</evidence>
<evidence type="ECO:0000256" key="11">
    <source>
        <dbReference type="SAM" id="MobiDB-lite"/>
    </source>
</evidence>
<organism evidence="14 15">
    <name type="scientific">Holothuria leucospilota</name>
    <name type="common">Black long sea cucumber</name>
    <name type="synonym">Mertensiothuria leucospilota</name>
    <dbReference type="NCBI Taxonomy" id="206669"/>
    <lineage>
        <taxon>Eukaryota</taxon>
        <taxon>Metazoa</taxon>
        <taxon>Echinodermata</taxon>
        <taxon>Eleutherozoa</taxon>
        <taxon>Echinozoa</taxon>
        <taxon>Holothuroidea</taxon>
        <taxon>Aspidochirotacea</taxon>
        <taxon>Aspidochirotida</taxon>
        <taxon>Holothuriidae</taxon>
        <taxon>Holothuria</taxon>
    </lineage>
</organism>
<dbReference type="PANTHER" id="PTHR45888">
    <property type="entry name" value="HL01030P-RELATED"/>
    <property type="match status" value="1"/>
</dbReference>
<comment type="similarity">
    <text evidence="2">Belongs to the requiem/DPF family.</text>
</comment>
<name>A0A9Q1CJ18_HOLLE</name>
<dbReference type="InterPro" id="IPR036236">
    <property type="entry name" value="Znf_C2H2_sf"/>
</dbReference>
<dbReference type="Proteomes" id="UP001152320">
    <property type="component" value="Chromosome 3"/>
</dbReference>
<feature type="region of interest" description="Disordered" evidence="11">
    <location>
        <begin position="163"/>
        <end position="207"/>
    </location>
</feature>
<dbReference type="Gene3D" id="3.30.40.10">
    <property type="entry name" value="Zinc/RING finger domain, C3HC4 (zinc finger)"/>
    <property type="match status" value="1"/>
</dbReference>
<proteinExistence type="inferred from homology"/>
<protein>
    <submittedName>
        <fullName evidence="14">Zinc finger protein DPF3</fullName>
    </submittedName>
</protein>
<keyword evidence="9" id="KW-0539">Nucleus</keyword>
<dbReference type="PROSITE" id="PS50016">
    <property type="entry name" value="ZF_PHD_2"/>
    <property type="match status" value="2"/>
</dbReference>
<dbReference type="SUPFAM" id="SSF57667">
    <property type="entry name" value="beta-beta-alpha zinc fingers"/>
    <property type="match status" value="1"/>
</dbReference>
<dbReference type="GO" id="GO:0008270">
    <property type="term" value="F:zinc ion binding"/>
    <property type="evidence" value="ECO:0007669"/>
    <property type="project" value="UniProtKB-KW"/>
</dbReference>
<dbReference type="SUPFAM" id="SSF57903">
    <property type="entry name" value="FYVE/PHD zinc finger"/>
    <property type="match status" value="2"/>
</dbReference>
<dbReference type="CDD" id="cd15619">
    <property type="entry name" value="PHD1_d4"/>
    <property type="match status" value="1"/>
</dbReference>
<keyword evidence="6" id="KW-0862">Zinc</keyword>
<evidence type="ECO:0000256" key="6">
    <source>
        <dbReference type="ARBA" id="ARBA00022833"/>
    </source>
</evidence>
<evidence type="ECO:0000259" key="12">
    <source>
        <dbReference type="PROSITE" id="PS50016"/>
    </source>
</evidence>
<feature type="compositionally biased region" description="Basic residues" evidence="11">
    <location>
        <begin position="181"/>
        <end position="195"/>
    </location>
</feature>
<dbReference type="PANTHER" id="PTHR45888:SF5">
    <property type="entry name" value="D4, ISOFORM A"/>
    <property type="match status" value="1"/>
</dbReference>
<evidence type="ECO:0000256" key="2">
    <source>
        <dbReference type="ARBA" id="ARBA00010539"/>
    </source>
</evidence>
<dbReference type="OrthoDB" id="1903104at2759"/>
<dbReference type="InterPro" id="IPR019787">
    <property type="entry name" value="Znf_PHD-finger"/>
</dbReference>
<keyword evidence="5 10" id="KW-0863">Zinc-finger</keyword>
<keyword evidence="4" id="KW-0677">Repeat</keyword>
<accession>A0A9Q1CJ18</accession>
<keyword evidence="7" id="KW-0805">Transcription regulation</keyword>
<evidence type="ECO:0000259" key="13">
    <source>
        <dbReference type="PROSITE" id="PS50157"/>
    </source>
</evidence>
<dbReference type="InterPro" id="IPR001965">
    <property type="entry name" value="Znf_PHD"/>
</dbReference>
<feature type="domain" description="C2H2-type" evidence="13">
    <location>
        <begin position="214"/>
        <end position="241"/>
    </location>
</feature>
<comment type="subcellular location">
    <subcellularLocation>
        <location evidence="1">Nucleus</location>
    </subcellularLocation>
</comment>
<dbReference type="AlphaFoldDB" id="A0A9Q1CJ18"/>
<dbReference type="PROSITE" id="PS00028">
    <property type="entry name" value="ZINC_FINGER_C2H2_1"/>
    <property type="match status" value="1"/>
</dbReference>
<dbReference type="Pfam" id="PF14051">
    <property type="entry name" value="DPF1-3_N"/>
    <property type="match status" value="1"/>
</dbReference>
<evidence type="ECO:0000256" key="7">
    <source>
        <dbReference type="ARBA" id="ARBA00023015"/>
    </source>
</evidence>
<sequence>MSAATVPVPSVVQTSARKLSEWNQFYKEAMENASQFNARLVSERKMRLPYLDSHTGVAQNNCHIWFEQYQRGKGLEDGQLYSYPARRWRKRPKACQPMPHESNDGRVLSDGGGEIEGEMSLDSFQDDNSQDIYSAAAQERDQSYADLYFKEFDPQEDFRDAGEIDRAESEESDEDFEISYKKRKSKGRGRGGRRKATADGEGMLGVSDKDDKPYPCKYCGKRYKNRQGLSYHTMHHHHDKEQDIDEAAVTPTPPAQEGKNRILYQVLTENRRAGPSTNGKSDDGPVDPNNYCDFCLGDATENKKTGTQEELISCADCGRSGHPSCLQFTDVMISKVKGYKWQCIECKSCGLCGTSDNDDQLLFCDDCDRGYHMYCLTPPMSAPPEGSWICDLCKKDDRYNPEAPQQPT</sequence>
<feature type="domain" description="PHD-type" evidence="12">
    <location>
        <begin position="346"/>
        <end position="396"/>
    </location>
</feature>
<dbReference type="InterPro" id="IPR013083">
    <property type="entry name" value="Znf_RING/FYVE/PHD"/>
</dbReference>
<dbReference type="GO" id="GO:0007399">
    <property type="term" value="P:nervous system development"/>
    <property type="evidence" value="ECO:0007669"/>
    <property type="project" value="TreeGrafter"/>
</dbReference>
<evidence type="ECO:0000256" key="5">
    <source>
        <dbReference type="ARBA" id="ARBA00022771"/>
    </source>
</evidence>
<dbReference type="FunFam" id="3.30.40.10:FF:000005">
    <property type="entry name" value="zinc finger protein isoform X1"/>
    <property type="match status" value="1"/>
</dbReference>
<evidence type="ECO:0000256" key="10">
    <source>
        <dbReference type="PROSITE-ProRule" id="PRU00042"/>
    </source>
</evidence>